<keyword evidence="3" id="KW-1185">Reference proteome</keyword>
<feature type="signal peptide" evidence="1">
    <location>
        <begin position="1"/>
        <end position="17"/>
    </location>
</feature>
<reference evidence="2 3" key="2">
    <citation type="submission" date="2018-11" db="EMBL/GenBank/DDBJ databases">
        <authorList>
            <consortium name="Pathogen Informatics"/>
        </authorList>
    </citation>
    <scope>NUCLEOTIDE SEQUENCE [LARGE SCALE GENOMIC DNA]</scope>
    <source>
        <strain evidence="2 3">MHpl1</strain>
    </source>
</reference>
<accession>A0A0N4WPS6</accession>
<evidence type="ECO:0000313" key="2">
    <source>
        <dbReference type="EMBL" id="VDO48921.1"/>
    </source>
</evidence>
<dbReference type="WBParaSite" id="HPLM_0001339301-mRNA-1">
    <property type="protein sequence ID" value="HPLM_0001339301-mRNA-1"/>
    <property type="gene ID" value="HPLM_0001339301"/>
</dbReference>
<gene>
    <name evidence="2" type="ORF">HPLM_LOCUS13385</name>
</gene>
<dbReference type="EMBL" id="UZAF01018189">
    <property type="protein sequence ID" value="VDO48921.1"/>
    <property type="molecule type" value="Genomic_DNA"/>
</dbReference>
<dbReference type="AlphaFoldDB" id="A0A0N4WPS6"/>
<proteinExistence type="predicted"/>
<evidence type="ECO:0000313" key="4">
    <source>
        <dbReference type="WBParaSite" id="HPLM_0001339301-mRNA-1"/>
    </source>
</evidence>
<sequence length="75" mass="8487">MRKALTLTISLVGLVYAVDRLKFKTCEQSGFCKQEIKKDLRERRAAVIDEVAEAGKSICKARRSFANFANLFFAN</sequence>
<dbReference type="Proteomes" id="UP000268014">
    <property type="component" value="Unassembled WGS sequence"/>
</dbReference>
<evidence type="ECO:0000313" key="3">
    <source>
        <dbReference type="Proteomes" id="UP000268014"/>
    </source>
</evidence>
<reference evidence="4" key="1">
    <citation type="submission" date="2017-02" db="UniProtKB">
        <authorList>
            <consortium name="WormBaseParasite"/>
        </authorList>
    </citation>
    <scope>IDENTIFICATION</scope>
</reference>
<organism evidence="4">
    <name type="scientific">Haemonchus placei</name>
    <name type="common">Barber's pole worm</name>
    <dbReference type="NCBI Taxonomy" id="6290"/>
    <lineage>
        <taxon>Eukaryota</taxon>
        <taxon>Metazoa</taxon>
        <taxon>Ecdysozoa</taxon>
        <taxon>Nematoda</taxon>
        <taxon>Chromadorea</taxon>
        <taxon>Rhabditida</taxon>
        <taxon>Rhabditina</taxon>
        <taxon>Rhabditomorpha</taxon>
        <taxon>Strongyloidea</taxon>
        <taxon>Trichostrongylidae</taxon>
        <taxon>Haemonchus</taxon>
    </lineage>
</organism>
<evidence type="ECO:0000256" key="1">
    <source>
        <dbReference type="SAM" id="SignalP"/>
    </source>
</evidence>
<keyword evidence="1" id="KW-0732">Signal</keyword>
<feature type="chain" id="PRO_5043123893" evidence="1">
    <location>
        <begin position="18"/>
        <end position="75"/>
    </location>
</feature>
<protein>
    <submittedName>
        <fullName evidence="4">Secreted protein</fullName>
    </submittedName>
</protein>
<name>A0A0N4WPS6_HAEPC</name>